<protein>
    <submittedName>
        <fullName evidence="1">Uncharacterized protein</fullName>
    </submittedName>
</protein>
<evidence type="ECO:0000313" key="1">
    <source>
        <dbReference type="EMBL" id="KAJ1358945.1"/>
    </source>
</evidence>
<evidence type="ECO:0000313" key="2">
    <source>
        <dbReference type="Proteomes" id="UP001196413"/>
    </source>
</evidence>
<comment type="caution">
    <text evidence="1">The sequence shown here is derived from an EMBL/GenBank/DDBJ whole genome shotgun (WGS) entry which is preliminary data.</text>
</comment>
<organism evidence="1 2">
    <name type="scientific">Parelaphostrongylus tenuis</name>
    <name type="common">Meningeal worm</name>
    <dbReference type="NCBI Taxonomy" id="148309"/>
    <lineage>
        <taxon>Eukaryota</taxon>
        <taxon>Metazoa</taxon>
        <taxon>Ecdysozoa</taxon>
        <taxon>Nematoda</taxon>
        <taxon>Chromadorea</taxon>
        <taxon>Rhabditida</taxon>
        <taxon>Rhabditina</taxon>
        <taxon>Rhabditomorpha</taxon>
        <taxon>Strongyloidea</taxon>
        <taxon>Metastrongylidae</taxon>
        <taxon>Parelaphostrongylus</taxon>
    </lineage>
</organism>
<reference evidence="1" key="1">
    <citation type="submission" date="2021-06" db="EMBL/GenBank/DDBJ databases">
        <title>Parelaphostrongylus tenuis whole genome reference sequence.</title>
        <authorList>
            <person name="Garwood T.J."/>
            <person name="Larsen P.A."/>
            <person name="Fountain-Jones N.M."/>
            <person name="Garbe J.R."/>
            <person name="Macchietto M.G."/>
            <person name="Kania S.A."/>
            <person name="Gerhold R.W."/>
            <person name="Richards J.E."/>
            <person name="Wolf T.M."/>
        </authorList>
    </citation>
    <scope>NUCLEOTIDE SEQUENCE</scope>
    <source>
        <strain evidence="1">MNPRO001-30</strain>
        <tissue evidence="1">Meninges</tissue>
    </source>
</reference>
<dbReference type="EMBL" id="JAHQIW010003526">
    <property type="protein sequence ID" value="KAJ1358945.1"/>
    <property type="molecule type" value="Genomic_DNA"/>
</dbReference>
<sequence length="69" mass="7350">MAERAAGGVQAAVTGGDAALAGLKLQRESTSESRLLLRVRDAGSRRTGTGITSSNLYLTVTQLTRYYYV</sequence>
<keyword evidence="2" id="KW-1185">Reference proteome</keyword>
<gene>
    <name evidence="1" type="ORF">KIN20_017529</name>
</gene>
<accession>A0AAD5QRK0</accession>
<name>A0AAD5QRK0_PARTN</name>
<dbReference type="Proteomes" id="UP001196413">
    <property type="component" value="Unassembled WGS sequence"/>
</dbReference>
<dbReference type="AlphaFoldDB" id="A0AAD5QRK0"/>
<proteinExistence type="predicted"/>